<dbReference type="PROSITE" id="PS00626">
    <property type="entry name" value="RCC1_2"/>
    <property type="match status" value="2"/>
</dbReference>
<sequence>MFGMNDCGQLGLDHTQHQHTPQLIDSLSSQVITKVACGLYHTVTVTSGGEVYSFGKNDYGQLGLGHARNIKVPTLVKTALGESDEKIVAVSCGYYHTVTISEKGKLITWGRNDYGQLGIGSKDHKNSAQYVPLPLSSKIKTASCGCYHTLILMSNGRVMVFGRNNKGQLGAGSRTLPSADLPLPVPSNALANDEVVRIAAGFYSSYILTGRSGEDRGLDSTPDDASQAKDLPENSCLVNSDALFESLMKEIDLKHITNSEVTKRSPLQIKRGYPQRKLPLVKLHAAGWAMIRALMYRSLRDISEIAKKNRSASSSGHVNPVLSLFISFLLENLKVLQGESRETTGTAVVSHEIGVSITLKRVCVGLLEYFGAKLAQPLPLAGTIRGDTFHGLFYKNQILSVLLACGSANANVGCMIATNSVVTAHIISGINSTDLASATVCIRLAMLVFPQHSVSALNKIYRSQQSPPVITGDILNMLMTLIGLPLVLRPRLCSHELGLECSSTALCRSARCLKGISVTKDIGIAHIQQIELENAHVAEAKGAEVVGLLRYLMFYPTWKVAINAALNRSFVKSDRVGELLDTVGAYYTNIQQADSMDLQNTACGGLSNDKDTTSLRKPESTSSSPETDESANDRNVQTDDSESTARDKQSLMLWQKAKDAINGLATIIAAVSIIGGHVEGFREGGHVAIKDNGVQGSSRLGVLSGVTRDPRTANLLAVVVESSNEGPVSSQIETDARAQTFALSKLEVVERIPALVDMFDDVENIILTLSSMITSVDEDCGMHCDLDLPQNNSVQEVLRSRLKIYKQQLRWRSSKALSSLLKQIPNLNPSLLSTDSQLISSLATLMSSEKSFIWANKSEVSRLETANTLQKRWLSVKQRQIFLDTEEVIDSALDDFEGEMREEVVKKLGNENALSWGMDAIQSPRRKVNHPSFAGATPRGFGANGFRGAGQRSDRLSEADLPFGAWGVLLPLPPLNESEPGNGSGAPGHSAIDYAPFPLTSPVIRVGRAADACDLIVNDRSVSGRHFHLRRLRRETEGSEEQYELQDFSKNGTIVNGMRVHGSSTRITSGSRISLILSRGGLVTYEFQVRTPGGSTGSRHAPPPIVTVTQNSGDLNILIPGQEYQQPQVGTPQIVPRSPAELQNRGVRGNSVALDSNRPTVTQGLRVITSVAANDIPRALLSPNPASDSPRAGGYTSPRSSVLQVPGTPTVGPPTASMFSTMIPTAILSPASYQQRESFAQNESTGIASPRIQEGGVGSMLRIALGRDSVNRETLSQRPTLQNELAKTRVLRSSGDSSSAFPSNVSSSLQEMQVFTLRLLARIQEANLAASASECEEALRATGGNMNEAFLIIQRSRGLDSLSNVPQRNYPANVRHLAMVIGRTEPECAEAVRQTNNNFGDALRLLLSRRGAELGLSELAPRKRSSISQGGTIPGTDLHTGEPLVTFQDGDENPSYALTESSALCPPVPQRLTARGNSSPTKTKKTDKTGIVCLDTQPKSDLTLWSECNSSFDEGVRQMNMFEIELEEEILCQRLIAIHARKILFQVVRLFDNASQNGEIRLSELASPFVLRPLISLLNAPVQTNTKSPYELGYQLHQQPKAQKSGKIQQILSRMAHEAMARSPTETLAGNLYSSQNLSTLQRSIDQVIKHPTKVGWAGITHLIESLVESEQNKEVSAGEDVNDQDQPNTLENITFETILHILSRTHAAPVGALNWESSPPRSRKVDGCFPKGPIQLACGLEVVVVDTYERLWSIPPPDPLLKHRHKWRKRFSSSMINDNGWMKSAADYAVTIWRPMIPPALESATPDSKWFCLGDVVKCGNGAPDSPILLVSDSNNQGLLVPPVSFERVDITGKGLPRNSESD</sequence>
<evidence type="ECO:0000256" key="2">
    <source>
        <dbReference type="PROSITE-ProRule" id="PRU00235"/>
    </source>
</evidence>
<dbReference type="Pfam" id="PF25390">
    <property type="entry name" value="WD40_RLD"/>
    <property type="match status" value="1"/>
</dbReference>
<dbReference type="Gene3D" id="2.60.200.20">
    <property type="match status" value="1"/>
</dbReference>
<feature type="repeat" description="RCC1" evidence="2">
    <location>
        <begin position="104"/>
        <end position="155"/>
    </location>
</feature>
<evidence type="ECO:0000256" key="3">
    <source>
        <dbReference type="SAM" id="MobiDB-lite"/>
    </source>
</evidence>
<feature type="repeat" description="RCC1" evidence="2">
    <location>
        <begin position="1"/>
        <end position="48"/>
    </location>
</feature>
<dbReference type="InterPro" id="IPR009091">
    <property type="entry name" value="RCC1/BLIP-II"/>
</dbReference>
<comment type="caution">
    <text evidence="5">The sequence shown here is derived from an EMBL/GenBank/DDBJ whole genome shotgun (WGS) entry which is preliminary data.</text>
</comment>
<evidence type="ECO:0000256" key="1">
    <source>
        <dbReference type="ARBA" id="ARBA00022737"/>
    </source>
</evidence>
<dbReference type="Proteomes" id="UP000237271">
    <property type="component" value="Unassembled WGS sequence"/>
</dbReference>
<name>A0A2P4X1J6_9STRA</name>
<proteinExistence type="predicted"/>
<accession>A0A2P4X1J6</accession>
<evidence type="ECO:0000313" key="6">
    <source>
        <dbReference type="Proteomes" id="UP000237271"/>
    </source>
</evidence>
<feature type="domain" description="FHA" evidence="4">
    <location>
        <begin position="1004"/>
        <end position="1060"/>
    </location>
</feature>
<dbReference type="Pfam" id="PF00498">
    <property type="entry name" value="FHA"/>
    <property type="match status" value="1"/>
</dbReference>
<dbReference type="SMART" id="SM00240">
    <property type="entry name" value="FHA"/>
    <property type="match status" value="1"/>
</dbReference>
<organism evidence="5 6">
    <name type="scientific">Phytophthora palmivora</name>
    <dbReference type="NCBI Taxonomy" id="4796"/>
    <lineage>
        <taxon>Eukaryota</taxon>
        <taxon>Sar</taxon>
        <taxon>Stramenopiles</taxon>
        <taxon>Oomycota</taxon>
        <taxon>Peronosporomycetes</taxon>
        <taxon>Peronosporales</taxon>
        <taxon>Peronosporaceae</taxon>
        <taxon>Phytophthora</taxon>
    </lineage>
</organism>
<feature type="non-terminal residue" evidence="5">
    <location>
        <position position="1864"/>
    </location>
</feature>
<dbReference type="InterPro" id="IPR051625">
    <property type="entry name" value="Signaling_Regulatory_Domain"/>
</dbReference>
<feature type="compositionally biased region" description="Basic and acidic residues" evidence="3">
    <location>
        <begin position="608"/>
        <end position="619"/>
    </location>
</feature>
<dbReference type="CDD" id="cd00060">
    <property type="entry name" value="FHA"/>
    <property type="match status" value="1"/>
</dbReference>
<dbReference type="Gene3D" id="2.130.10.30">
    <property type="entry name" value="Regulator of chromosome condensation 1/beta-lactamase-inhibitor protein II"/>
    <property type="match status" value="1"/>
</dbReference>
<gene>
    <name evidence="5" type="ORF">PHPALM_31859</name>
</gene>
<feature type="repeat" description="RCC1" evidence="2">
    <location>
        <begin position="49"/>
        <end position="103"/>
    </location>
</feature>
<dbReference type="InterPro" id="IPR058923">
    <property type="entry name" value="RCC1-like_dom"/>
</dbReference>
<evidence type="ECO:0000259" key="4">
    <source>
        <dbReference type="PROSITE" id="PS50006"/>
    </source>
</evidence>
<dbReference type="InterPro" id="IPR000253">
    <property type="entry name" value="FHA_dom"/>
</dbReference>
<dbReference type="PROSITE" id="PS50012">
    <property type="entry name" value="RCC1_3"/>
    <property type="match status" value="4"/>
</dbReference>
<dbReference type="InterPro" id="IPR000408">
    <property type="entry name" value="Reg_chr_condens"/>
</dbReference>
<dbReference type="EMBL" id="NCKW01017169">
    <property type="protein sequence ID" value="POM59417.1"/>
    <property type="molecule type" value="Genomic_DNA"/>
</dbReference>
<dbReference type="PROSITE" id="PS50006">
    <property type="entry name" value="FHA_DOMAIN"/>
    <property type="match status" value="1"/>
</dbReference>
<dbReference type="SUPFAM" id="SSF50985">
    <property type="entry name" value="RCC1/BLIP-II"/>
    <property type="match status" value="1"/>
</dbReference>
<dbReference type="InterPro" id="IPR008984">
    <property type="entry name" value="SMAD_FHA_dom_sf"/>
</dbReference>
<dbReference type="SUPFAM" id="SSF49879">
    <property type="entry name" value="SMAD/FHA domain"/>
    <property type="match status" value="1"/>
</dbReference>
<reference evidence="5 6" key="1">
    <citation type="journal article" date="2017" name="Genome Biol. Evol.">
        <title>Phytophthora megakarya and P. palmivora, closely related causal agents of cacao black pod rot, underwent increases in genome sizes and gene numbers by different mechanisms.</title>
        <authorList>
            <person name="Ali S.S."/>
            <person name="Shao J."/>
            <person name="Lary D.J."/>
            <person name="Kronmiller B."/>
            <person name="Shen D."/>
            <person name="Strem M.D."/>
            <person name="Amoako-Attah I."/>
            <person name="Akrofi A.Y."/>
            <person name="Begoude B.A."/>
            <person name="Ten Hoopen G.M."/>
            <person name="Coulibaly K."/>
            <person name="Kebe B.I."/>
            <person name="Melnick R.L."/>
            <person name="Guiltinan M.J."/>
            <person name="Tyler B.M."/>
            <person name="Meinhardt L.W."/>
            <person name="Bailey B.A."/>
        </authorList>
    </citation>
    <scope>NUCLEOTIDE SEQUENCE [LARGE SCALE GENOMIC DNA]</scope>
    <source>
        <strain evidence="6">sbr112.9</strain>
    </source>
</reference>
<keyword evidence="1" id="KW-0677">Repeat</keyword>
<evidence type="ECO:0000313" key="5">
    <source>
        <dbReference type="EMBL" id="POM59417.1"/>
    </source>
</evidence>
<dbReference type="OrthoDB" id="8068875at2759"/>
<keyword evidence="6" id="KW-1185">Reference proteome</keyword>
<feature type="repeat" description="RCC1" evidence="2">
    <location>
        <begin position="156"/>
        <end position="211"/>
    </location>
</feature>
<feature type="region of interest" description="Disordered" evidence="3">
    <location>
        <begin position="1179"/>
        <end position="1210"/>
    </location>
</feature>
<feature type="region of interest" description="Disordered" evidence="3">
    <location>
        <begin position="601"/>
        <end position="648"/>
    </location>
</feature>
<protein>
    <recommendedName>
        <fullName evidence="4">FHA domain-containing protein</fullName>
    </recommendedName>
</protein>
<dbReference type="PANTHER" id="PTHR22872">
    <property type="entry name" value="BTK-BINDING PROTEIN-RELATED"/>
    <property type="match status" value="1"/>
</dbReference>
<feature type="region of interest" description="Disordered" evidence="3">
    <location>
        <begin position="1467"/>
        <end position="1486"/>
    </location>
</feature>